<dbReference type="PATRIC" id="fig|56193.3.peg.1839"/>
<evidence type="ECO:0000313" key="1">
    <source>
        <dbReference type="EMBL" id="KKW92981.1"/>
    </source>
</evidence>
<accession>A0A0M3AVQ5</accession>
<dbReference type="AlphaFoldDB" id="A0A0M3AVQ5"/>
<gene>
    <name evidence="1" type="ORF">YP76_08875</name>
</gene>
<dbReference type="Proteomes" id="UP000033874">
    <property type="component" value="Unassembled WGS sequence"/>
</dbReference>
<evidence type="ECO:0000313" key="2">
    <source>
        <dbReference type="Proteomes" id="UP000033874"/>
    </source>
</evidence>
<reference evidence="1 2" key="1">
    <citation type="submission" date="2015-04" db="EMBL/GenBank/DDBJ databases">
        <title>Genome sequence of aromatic hydrocarbons-degrading Sphingobium chungbukense DJ77.</title>
        <authorList>
            <person name="Kim Y.-C."/>
            <person name="Chae J.-C."/>
        </authorList>
    </citation>
    <scope>NUCLEOTIDE SEQUENCE [LARGE SCALE GENOMIC DNA]</scope>
    <source>
        <strain evidence="1 2">DJ77</strain>
    </source>
</reference>
<name>A0A0M3AVQ5_9SPHN</name>
<comment type="caution">
    <text evidence="1">The sequence shown here is derived from an EMBL/GenBank/DDBJ whole genome shotgun (WGS) entry which is preliminary data.</text>
</comment>
<dbReference type="STRING" id="56193.YP76_08875"/>
<dbReference type="RefSeq" id="WP_046763189.1">
    <property type="nucleotide sequence ID" value="NZ_LBIC01000003.1"/>
</dbReference>
<protein>
    <submittedName>
        <fullName evidence="1">Uncharacterized protein</fullName>
    </submittedName>
</protein>
<organism evidence="1 2">
    <name type="scientific">Sphingobium chungbukense</name>
    <dbReference type="NCBI Taxonomy" id="56193"/>
    <lineage>
        <taxon>Bacteria</taxon>
        <taxon>Pseudomonadati</taxon>
        <taxon>Pseudomonadota</taxon>
        <taxon>Alphaproteobacteria</taxon>
        <taxon>Sphingomonadales</taxon>
        <taxon>Sphingomonadaceae</taxon>
        <taxon>Sphingobium</taxon>
    </lineage>
</organism>
<proteinExistence type="predicted"/>
<sequence>MNEAASGRPVRFFAFVMAGWVLIRLASPQGDIWVYPEDGQLRRPERRKIWSTSARNDALLHWKTVVRHRQAPPVSDRREPSYFASPARESRTAAVIPISIRVADVAATSMPSEDHTAPTDPPVHPAPAIPLALPQTAGTDRWHGSLWLLWREGGATRADAVSAGRLGGSQAGGRIDFDLTPHASSRVTAYARASAALNRPASPEAALGLAWQPARRIPASVATERRIALGQGGRNANAVMVVGGIGPMPIAPSLEVAAYAQGGMVGFRSNDLFIDGKMSLLSPIGRSPLRLGASLSGGAQPQVERLDVGPEIQVRLPLKPVAARLGIEWRERIAGRAAPASGLAVTLGADF</sequence>
<dbReference type="EMBL" id="LBIC01000003">
    <property type="protein sequence ID" value="KKW92981.1"/>
    <property type="molecule type" value="Genomic_DNA"/>
</dbReference>
<keyword evidence="2" id="KW-1185">Reference proteome</keyword>